<proteinExistence type="predicted"/>
<evidence type="ECO:0000313" key="1">
    <source>
        <dbReference type="EMBL" id="GAA2639437.1"/>
    </source>
</evidence>
<dbReference type="EMBL" id="BAAASJ010000036">
    <property type="protein sequence ID" value="GAA2639437.1"/>
    <property type="molecule type" value="Genomic_DNA"/>
</dbReference>
<gene>
    <name evidence="1" type="ORF">GCM10010307_38790</name>
</gene>
<accession>A0ABN3R0C6</accession>
<protein>
    <submittedName>
        <fullName evidence="1">Uncharacterized protein</fullName>
    </submittedName>
</protein>
<organism evidence="1 2">
    <name type="scientific">Streptomyces vastus</name>
    <dbReference type="NCBI Taxonomy" id="285451"/>
    <lineage>
        <taxon>Bacteria</taxon>
        <taxon>Bacillati</taxon>
        <taxon>Actinomycetota</taxon>
        <taxon>Actinomycetes</taxon>
        <taxon>Kitasatosporales</taxon>
        <taxon>Streptomycetaceae</taxon>
        <taxon>Streptomyces</taxon>
    </lineage>
</organism>
<keyword evidence="2" id="KW-1185">Reference proteome</keyword>
<reference evidence="1 2" key="1">
    <citation type="journal article" date="2019" name="Int. J. Syst. Evol. Microbiol.">
        <title>The Global Catalogue of Microorganisms (GCM) 10K type strain sequencing project: providing services to taxonomists for standard genome sequencing and annotation.</title>
        <authorList>
            <consortium name="The Broad Institute Genomics Platform"/>
            <consortium name="The Broad Institute Genome Sequencing Center for Infectious Disease"/>
            <person name="Wu L."/>
            <person name="Ma J."/>
        </authorList>
    </citation>
    <scope>NUCLEOTIDE SEQUENCE [LARGE SCALE GENOMIC DNA]</scope>
    <source>
        <strain evidence="1 2">JCM 4524</strain>
    </source>
</reference>
<evidence type="ECO:0000313" key="2">
    <source>
        <dbReference type="Proteomes" id="UP001500151"/>
    </source>
</evidence>
<comment type="caution">
    <text evidence="1">The sequence shown here is derived from an EMBL/GenBank/DDBJ whole genome shotgun (WGS) entry which is preliminary data.</text>
</comment>
<sequence>MEAFLQVVASSLPEAPPKETRTLLPDDFSAEILDFTAGWSMAFAPHVGVQPPRPAITKARLKADAEPADSLPEAAVALTYGTNAGLGKGLSGGDCDGVSGEVSVEGTGVLGSVGAACEGDGSEEHPVQVSAVAKTSPAAGLRRLLIAHPPLL</sequence>
<name>A0ABN3R0C6_9ACTN</name>
<dbReference type="Proteomes" id="UP001500151">
    <property type="component" value="Unassembled WGS sequence"/>
</dbReference>